<feature type="region of interest" description="Disordered" evidence="1">
    <location>
        <begin position="254"/>
        <end position="288"/>
    </location>
</feature>
<feature type="domain" description="Reverse transcriptase/retrotransposon-derived protein RNase H-like" evidence="2">
    <location>
        <begin position="96"/>
        <end position="148"/>
    </location>
</feature>
<dbReference type="Gene3D" id="3.30.70.270">
    <property type="match status" value="1"/>
</dbReference>
<evidence type="ECO:0000313" key="3">
    <source>
        <dbReference type="EMBL" id="GMF31283.1"/>
    </source>
</evidence>
<dbReference type="PANTHER" id="PTHR33064:SF37">
    <property type="entry name" value="RIBONUCLEASE H"/>
    <property type="match status" value="1"/>
</dbReference>
<dbReference type="Pfam" id="PF17919">
    <property type="entry name" value="RT_RNaseH_2"/>
    <property type="match status" value="1"/>
</dbReference>
<dbReference type="InterPro" id="IPR043128">
    <property type="entry name" value="Rev_trsase/Diguanyl_cyclase"/>
</dbReference>
<dbReference type="OrthoDB" id="121648at2759"/>
<dbReference type="InterPro" id="IPR016197">
    <property type="entry name" value="Chromo-like_dom_sf"/>
</dbReference>
<evidence type="ECO:0000313" key="4">
    <source>
        <dbReference type="Proteomes" id="UP001165121"/>
    </source>
</evidence>
<protein>
    <submittedName>
        <fullName evidence="3">Unnamed protein product</fullName>
    </submittedName>
</protein>
<sequence length="373" mass="41814">MPGVPDTWTRLMASSFGGAKFGSFVVVYLDDICIFSATIELHLQHLEAVLIELRANRLELQGFLGLVGYYQRFIADVATLLAPLSDLSKDQVTWRWGQSQEDSFYAVKAALTQAPVLQLPNFPLPFIVTTDASGVGVRSMLSQLKNGHVRTAATSVNVSASFRVQHRAVQDITRNADSFDRSQDLSSRGFLFDEAGQQVHIVNKLVKQRQHRGRREFLVDRLDEPASQQSWEPESNLTHLTHWNGQLADLRRKPTARTNPVARRERQRQATIRSSHYNLRSTSSSQASGVENVMKLPCKRLPSLARPIDGLLLGRHRPSRVDERPVSLLSASQASPRHCASRDHLQRAQHRRNAAHPTRAAPTSSLLLGCQWK</sequence>
<organism evidence="3 4">
    <name type="scientific">Phytophthora fragariaefolia</name>
    <dbReference type="NCBI Taxonomy" id="1490495"/>
    <lineage>
        <taxon>Eukaryota</taxon>
        <taxon>Sar</taxon>
        <taxon>Stramenopiles</taxon>
        <taxon>Oomycota</taxon>
        <taxon>Peronosporomycetes</taxon>
        <taxon>Peronosporales</taxon>
        <taxon>Peronosporaceae</taxon>
        <taxon>Phytophthora</taxon>
    </lineage>
</organism>
<dbReference type="Proteomes" id="UP001165121">
    <property type="component" value="Unassembled WGS sequence"/>
</dbReference>
<evidence type="ECO:0000256" key="1">
    <source>
        <dbReference type="SAM" id="MobiDB-lite"/>
    </source>
</evidence>
<dbReference type="InterPro" id="IPR043502">
    <property type="entry name" value="DNA/RNA_pol_sf"/>
</dbReference>
<dbReference type="Gene3D" id="2.40.50.40">
    <property type="match status" value="1"/>
</dbReference>
<dbReference type="InterPro" id="IPR051320">
    <property type="entry name" value="Viral_Replic_Matur_Polypro"/>
</dbReference>
<proteinExistence type="predicted"/>
<dbReference type="PANTHER" id="PTHR33064">
    <property type="entry name" value="POL PROTEIN"/>
    <property type="match status" value="1"/>
</dbReference>
<evidence type="ECO:0000259" key="2">
    <source>
        <dbReference type="Pfam" id="PF17919"/>
    </source>
</evidence>
<gene>
    <name evidence="3" type="ORF">Pfra01_000712700</name>
</gene>
<accession>A0A9W6UDQ5</accession>
<reference evidence="3" key="1">
    <citation type="submission" date="2023-04" db="EMBL/GenBank/DDBJ databases">
        <title>Phytophthora fragariaefolia NBRC 109709.</title>
        <authorList>
            <person name="Ichikawa N."/>
            <person name="Sato H."/>
            <person name="Tonouchi N."/>
        </authorList>
    </citation>
    <scope>NUCLEOTIDE SEQUENCE</scope>
    <source>
        <strain evidence="3">NBRC 109709</strain>
    </source>
</reference>
<dbReference type="FunFam" id="3.30.70.270:FF:000020">
    <property type="entry name" value="Transposon Tf2-6 polyprotein-like Protein"/>
    <property type="match status" value="1"/>
</dbReference>
<dbReference type="AlphaFoldDB" id="A0A9W6UDQ5"/>
<feature type="compositionally biased region" description="Polar residues" evidence="1">
    <location>
        <begin position="269"/>
        <end position="288"/>
    </location>
</feature>
<name>A0A9W6UDQ5_9STRA</name>
<keyword evidence="4" id="KW-1185">Reference proteome</keyword>
<comment type="caution">
    <text evidence="3">The sequence shown here is derived from an EMBL/GenBank/DDBJ whole genome shotgun (WGS) entry which is preliminary data.</text>
</comment>
<dbReference type="SUPFAM" id="SSF56672">
    <property type="entry name" value="DNA/RNA polymerases"/>
    <property type="match status" value="1"/>
</dbReference>
<dbReference type="SUPFAM" id="SSF54160">
    <property type="entry name" value="Chromo domain-like"/>
    <property type="match status" value="1"/>
</dbReference>
<dbReference type="InterPro" id="IPR041577">
    <property type="entry name" value="RT_RNaseH_2"/>
</dbReference>
<dbReference type="EMBL" id="BSXT01000626">
    <property type="protein sequence ID" value="GMF31283.1"/>
    <property type="molecule type" value="Genomic_DNA"/>
</dbReference>
<feature type="region of interest" description="Disordered" evidence="1">
    <location>
        <begin position="320"/>
        <end position="362"/>
    </location>
</feature>